<sequence>MNENDITEAKELTQELLSAALKVLAKKERPFSLPQLVVAINAVKGALVHEYIKLSQPQHHV</sequence>
<evidence type="ECO:0000313" key="1">
    <source>
        <dbReference type="EMBL" id="MEQ2487183.1"/>
    </source>
</evidence>
<comment type="caution">
    <text evidence="1">The sequence shown here is derived from an EMBL/GenBank/DDBJ whole genome shotgun (WGS) entry which is preliminary data.</text>
</comment>
<dbReference type="EMBL" id="JBBNFP010000035">
    <property type="protein sequence ID" value="MEQ2487183.1"/>
    <property type="molecule type" value="Genomic_DNA"/>
</dbReference>
<name>A0ABV1FRZ0_9BACT</name>
<proteinExistence type="predicted"/>
<gene>
    <name evidence="1" type="ORF">AAAT34_08980</name>
</gene>
<accession>A0ABV1FRZ0</accession>
<reference evidence="1 2" key="1">
    <citation type="submission" date="2024-04" db="EMBL/GenBank/DDBJ databases">
        <title>Human intestinal bacterial collection.</title>
        <authorList>
            <person name="Pauvert C."/>
            <person name="Hitch T.C.A."/>
            <person name="Clavel T."/>
        </authorList>
    </citation>
    <scope>NUCLEOTIDE SEQUENCE [LARGE SCALE GENOMIC DNA]</scope>
    <source>
        <strain evidence="1 2">CLA-AA-H145</strain>
    </source>
</reference>
<dbReference type="Proteomes" id="UP001487296">
    <property type="component" value="Unassembled WGS sequence"/>
</dbReference>
<organism evidence="1 2">
    <name type="scientific">Hallella faecis</name>
    <dbReference type="NCBI Taxonomy" id="2841596"/>
    <lineage>
        <taxon>Bacteria</taxon>
        <taxon>Pseudomonadati</taxon>
        <taxon>Bacteroidota</taxon>
        <taxon>Bacteroidia</taxon>
        <taxon>Bacteroidales</taxon>
        <taxon>Prevotellaceae</taxon>
        <taxon>Hallella</taxon>
    </lineage>
</organism>
<dbReference type="RefSeq" id="WP_215760221.1">
    <property type="nucleotide sequence ID" value="NZ_JAHKBE010000034.1"/>
</dbReference>
<protein>
    <submittedName>
        <fullName evidence="1">Uncharacterized protein</fullName>
    </submittedName>
</protein>
<keyword evidence="2" id="KW-1185">Reference proteome</keyword>
<evidence type="ECO:0000313" key="2">
    <source>
        <dbReference type="Proteomes" id="UP001487296"/>
    </source>
</evidence>